<protein>
    <submittedName>
        <fullName evidence="1">Uncharacterized protein</fullName>
    </submittedName>
</protein>
<reference evidence="1" key="1">
    <citation type="submission" date="2023-11" db="EMBL/GenBank/DDBJ databases">
        <title>Genome assemblies of two species of porcelain crab, Petrolisthes cinctipes and Petrolisthes manimaculis (Anomura: Porcellanidae).</title>
        <authorList>
            <person name="Angst P."/>
        </authorList>
    </citation>
    <scope>NUCLEOTIDE SEQUENCE</scope>
    <source>
        <strain evidence="1">PB745_02</strain>
        <tissue evidence="1">Gill</tissue>
    </source>
</reference>
<sequence length="97" mass="10566">MLSTAGDILGLFVMGGEETLPSLASCFDLCIEFTYIPVASDTITLVSRSRTQHHNNHKHCLGDTNTGFSFTDIPTTTTTNTHLEAALGYFIDNAVHF</sequence>
<evidence type="ECO:0000313" key="1">
    <source>
        <dbReference type="EMBL" id="KAK4329465.1"/>
    </source>
</evidence>
<comment type="caution">
    <text evidence="1">The sequence shown here is derived from an EMBL/GenBank/DDBJ whole genome shotgun (WGS) entry which is preliminary data.</text>
</comment>
<proteinExistence type="predicted"/>
<gene>
    <name evidence="1" type="ORF">Pmani_000222</name>
</gene>
<name>A0AAE1USZ8_9EUCA</name>
<dbReference type="AlphaFoldDB" id="A0AAE1USZ8"/>
<dbReference type="EMBL" id="JAWZYT010000013">
    <property type="protein sequence ID" value="KAK4329465.1"/>
    <property type="molecule type" value="Genomic_DNA"/>
</dbReference>
<dbReference type="Proteomes" id="UP001292094">
    <property type="component" value="Unassembled WGS sequence"/>
</dbReference>
<accession>A0AAE1USZ8</accession>
<organism evidence="1 2">
    <name type="scientific">Petrolisthes manimaculis</name>
    <dbReference type="NCBI Taxonomy" id="1843537"/>
    <lineage>
        <taxon>Eukaryota</taxon>
        <taxon>Metazoa</taxon>
        <taxon>Ecdysozoa</taxon>
        <taxon>Arthropoda</taxon>
        <taxon>Crustacea</taxon>
        <taxon>Multicrustacea</taxon>
        <taxon>Malacostraca</taxon>
        <taxon>Eumalacostraca</taxon>
        <taxon>Eucarida</taxon>
        <taxon>Decapoda</taxon>
        <taxon>Pleocyemata</taxon>
        <taxon>Anomura</taxon>
        <taxon>Galatheoidea</taxon>
        <taxon>Porcellanidae</taxon>
        <taxon>Petrolisthes</taxon>
    </lineage>
</organism>
<evidence type="ECO:0000313" key="2">
    <source>
        <dbReference type="Proteomes" id="UP001292094"/>
    </source>
</evidence>
<keyword evidence="2" id="KW-1185">Reference proteome</keyword>